<feature type="compositionally biased region" description="Polar residues" evidence="1">
    <location>
        <begin position="79"/>
        <end position="103"/>
    </location>
</feature>
<accession>A0A7E4ZQS7</accession>
<feature type="region of interest" description="Disordered" evidence="1">
    <location>
        <begin position="72"/>
        <end position="110"/>
    </location>
</feature>
<protein>
    <submittedName>
        <fullName evidence="3">Uncharacterized protein</fullName>
    </submittedName>
</protein>
<dbReference type="WBParaSite" id="Pan_g11586.t1">
    <property type="protein sequence ID" value="Pan_g11586.t1"/>
    <property type="gene ID" value="Pan_g11586"/>
</dbReference>
<name>A0A7E4ZQS7_PANRE</name>
<organism evidence="2 3">
    <name type="scientific">Panagrellus redivivus</name>
    <name type="common">Microworm</name>
    <dbReference type="NCBI Taxonomy" id="6233"/>
    <lineage>
        <taxon>Eukaryota</taxon>
        <taxon>Metazoa</taxon>
        <taxon>Ecdysozoa</taxon>
        <taxon>Nematoda</taxon>
        <taxon>Chromadorea</taxon>
        <taxon>Rhabditida</taxon>
        <taxon>Tylenchina</taxon>
        <taxon>Panagrolaimomorpha</taxon>
        <taxon>Panagrolaimoidea</taxon>
        <taxon>Panagrolaimidae</taxon>
        <taxon>Panagrellus</taxon>
    </lineage>
</organism>
<sequence>MTSTVTSAVKCRRISRGWLRELALLRDDHRCRVFALKSKLLYINFNHNKAQTIIEGQGAFSSQIELHVRHGRRHKAQSRPLQPSLQAQRQPIGQCTSEMTQRPASIKTKR</sequence>
<dbReference type="Proteomes" id="UP000492821">
    <property type="component" value="Unassembled WGS sequence"/>
</dbReference>
<dbReference type="AlphaFoldDB" id="A0A7E4ZQS7"/>
<reference evidence="2" key="1">
    <citation type="journal article" date="2013" name="Genetics">
        <title>The draft genome and transcriptome of Panagrellus redivivus are shaped by the harsh demands of a free-living lifestyle.</title>
        <authorList>
            <person name="Srinivasan J."/>
            <person name="Dillman A.R."/>
            <person name="Macchietto M.G."/>
            <person name="Heikkinen L."/>
            <person name="Lakso M."/>
            <person name="Fracchia K.M."/>
            <person name="Antoshechkin I."/>
            <person name="Mortazavi A."/>
            <person name="Wong G."/>
            <person name="Sternberg P.W."/>
        </authorList>
    </citation>
    <scope>NUCLEOTIDE SEQUENCE [LARGE SCALE GENOMIC DNA]</scope>
    <source>
        <strain evidence="2">MT8872</strain>
    </source>
</reference>
<proteinExistence type="predicted"/>
<evidence type="ECO:0000256" key="1">
    <source>
        <dbReference type="SAM" id="MobiDB-lite"/>
    </source>
</evidence>
<evidence type="ECO:0000313" key="3">
    <source>
        <dbReference type="WBParaSite" id="Pan_g11586.t1"/>
    </source>
</evidence>
<keyword evidence="2" id="KW-1185">Reference proteome</keyword>
<reference evidence="3" key="2">
    <citation type="submission" date="2020-10" db="UniProtKB">
        <authorList>
            <consortium name="WormBaseParasite"/>
        </authorList>
    </citation>
    <scope>IDENTIFICATION</scope>
</reference>
<evidence type="ECO:0000313" key="2">
    <source>
        <dbReference type="Proteomes" id="UP000492821"/>
    </source>
</evidence>